<gene>
    <name evidence="10" type="ORF">GCM10007392_04190</name>
</gene>
<comment type="similarity">
    <text evidence="2">Belongs to the TrkH potassium transport family.</text>
</comment>
<proteinExistence type="inferred from homology"/>
<feature type="transmembrane region" description="Helical" evidence="9">
    <location>
        <begin position="188"/>
        <end position="207"/>
    </location>
</feature>
<protein>
    <submittedName>
        <fullName evidence="10">Potassium transporter</fullName>
    </submittedName>
</protein>
<accession>A0A918K249</accession>
<reference evidence="10" key="2">
    <citation type="submission" date="2020-09" db="EMBL/GenBank/DDBJ databases">
        <authorList>
            <person name="Sun Q."/>
            <person name="Kim S."/>
        </authorList>
    </citation>
    <scope>NUCLEOTIDE SEQUENCE</scope>
    <source>
        <strain evidence="10">KCTC 22169</strain>
    </source>
</reference>
<evidence type="ECO:0000313" key="10">
    <source>
        <dbReference type="EMBL" id="GGX40594.1"/>
    </source>
</evidence>
<dbReference type="PANTHER" id="PTHR32024">
    <property type="entry name" value="TRK SYSTEM POTASSIUM UPTAKE PROTEIN TRKG-RELATED"/>
    <property type="match status" value="1"/>
</dbReference>
<reference evidence="10" key="1">
    <citation type="journal article" date="2014" name="Int. J. Syst. Evol. Microbiol.">
        <title>Complete genome sequence of Corynebacterium casei LMG S-19264T (=DSM 44701T), isolated from a smear-ripened cheese.</title>
        <authorList>
            <consortium name="US DOE Joint Genome Institute (JGI-PGF)"/>
            <person name="Walter F."/>
            <person name="Albersmeier A."/>
            <person name="Kalinowski J."/>
            <person name="Ruckert C."/>
        </authorList>
    </citation>
    <scope>NUCLEOTIDE SEQUENCE</scope>
    <source>
        <strain evidence="10">KCTC 22169</strain>
    </source>
</reference>
<evidence type="ECO:0000256" key="7">
    <source>
        <dbReference type="ARBA" id="ARBA00023065"/>
    </source>
</evidence>
<evidence type="ECO:0000256" key="4">
    <source>
        <dbReference type="ARBA" id="ARBA00022475"/>
    </source>
</evidence>
<feature type="transmembrane region" description="Helical" evidence="9">
    <location>
        <begin position="21"/>
        <end position="43"/>
    </location>
</feature>
<keyword evidence="3" id="KW-0813">Transport</keyword>
<dbReference type="AlphaFoldDB" id="A0A918K249"/>
<dbReference type="GO" id="GO:0008324">
    <property type="term" value="F:monoatomic cation transmembrane transporter activity"/>
    <property type="evidence" value="ECO:0007669"/>
    <property type="project" value="InterPro"/>
</dbReference>
<feature type="transmembrane region" description="Helical" evidence="9">
    <location>
        <begin position="277"/>
        <end position="296"/>
    </location>
</feature>
<dbReference type="EMBL" id="BMXR01000001">
    <property type="protein sequence ID" value="GGX40594.1"/>
    <property type="molecule type" value="Genomic_DNA"/>
</dbReference>
<dbReference type="InterPro" id="IPR003445">
    <property type="entry name" value="Cat_transpt"/>
</dbReference>
<feature type="transmembrane region" description="Helical" evidence="9">
    <location>
        <begin position="336"/>
        <end position="357"/>
    </location>
</feature>
<feature type="transmembrane region" description="Helical" evidence="9">
    <location>
        <begin position="49"/>
        <end position="69"/>
    </location>
</feature>
<keyword evidence="6 9" id="KW-1133">Transmembrane helix</keyword>
<feature type="transmembrane region" description="Helical" evidence="9">
    <location>
        <begin position="398"/>
        <end position="419"/>
    </location>
</feature>
<feature type="transmembrane region" description="Helical" evidence="9">
    <location>
        <begin position="81"/>
        <end position="100"/>
    </location>
</feature>
<keyword evidence="4" id="KW-1003">Cell membrane</keyword>
<keyword evidence="7" id="KW-0406">Ion transport</keyword>
<keyword evidence="8 9" id="KW-0472">Membrane</keyword>
<evidence type="ECO:0000256" key="2">
    <source>
        <dbReference type="ARBA" id="ARBA00009137"/>
    </source>
</evidence>
<organism evidence="10 11">
    <name type="scientific">Saccharospirillum salsuginis</name>
    <dbReference type="NCBI Taxonomy" id="418750"/>
    <lineage>
        <taxon>Bacteria</taxon>
        <taxon>Pseudomonadati</taxon>
        <taxon>Pseudomonadota</taxon>
        <taxon>Gammaproteobacteria</taxon>
        <taxon>Oceanospirillales</taxon>
        <taxon>Saccharospirillaceae</taxon>
        <taxon>Saccharospirillum</taxon>
    </lineage>
</organism>
<feature type="transmembrane region" description="Helical" evidence="9">
    <location>
        <begin position="242"/>
        <end position="261"/>
    </location>
</feature>
<evidence type="ECO:0000256" key="3">
    <source>
        <dbReference type="ARBA" id="ARBA00022448"/>
    </source>
</evidence>
<dbReference type="GO" id="GO:0030001">
    <property type="term" value="P:metal ion transport"/>
    <property type="evidence" value="ECO:0007669"/>
    <property type="project" value="UniProtKB-ARBA"/>
</dbReference>
<comment type="caution">
    <text evidence="10">The sequence shown here is derived from an EMBL/GenBank/DDBJ whole genome shotgun (WGS) entry which is preliminary data.</text>
</comment>
<evidence type="ECO:0000256" key="5">
    <source>
        <dbReference type="ARBA" id="ARBA00022692"/>
    </source>
</evidence>
<dbReference type="Pfam" id="PF02386">
    <property type="entry name" value="TrkH"/>
    <property type="match status" value="1"/>
</dbReference>
<feature type="transmembrane region" description="Helical" evidence="9">
    <location>
        <begin position="450"/>
        <end position="475"/>
    </location>
</feature>
<evidence type="ECO:0000256" key="9">
    <source>
        <dbReference type="SAM" id="Phobius"/>
    </source>
</evidence>
<evidence type="ECO:0000256" key="6">
    <source>
        <dbReference type="ARBA" id="ARBA00022989"/>
    </source>
</evidence>
<dbReference type="PANTHER" id="PTHR32024:SF2">
    <property type="entry name" value="TRK SYSTEM POTASSIUM UPTAKE PROTEIN TRKG-RELATED"/>
    <property type="match status" value="1"/>
</dbReference>
<comment type="subcellular location">
    <subcellularLocation>
        <location evidence="1">Cell membrane</location>
        <topology evidence="1">Multi-pass membrane protein</topology>
    </subcellularLocation>
</comment>
<name>A0A918K249_9GAMM</name>
<dbReference type="GO" id="GO:0005886">
    <property type="term" value="C:plasma membrane"/>
    <property type="evidence" value="ECO:0007669"/>
    <property type="project" value="UniProtKB-SubCell"/>
</dbReference>
<evidence type="ECO:0000256" key="8">
    <source>
        <dbReference type="ARBA" id="ARBA00023136"/>
    </source>
</evidence>
<keyword evidence="5 9" id="KW-0812">Transmembrane</keyword>
<evidence type="ECO:0000313" key="11">
    <source>
        <dbReference type="Proteomes" id="UP000626148"/>
    </source>
</evidence>
<sequence length="487" mass="51927">MPDTSALALMRPVRVRVVFKYLGQLLALLAVLSIVPALVALATGEWGVALRYLAVIVALLLVSLPLARLPEPHRIERNEALSITALVFLIAPAVMSYPLMADGVPWLDAWFEAVSGMTTTGLSTLASVEDRSAAFLFGRAWMQWYGGLGIAVLAVGMLMGHRVVSKQLLSTAGEEGQSTTARTYARRVVWVYLGFSLFAFGLILVAGTDPFTAVVHALAAVSTGGFSSFDASLAAMPQAARWAVSLVSLAGAVSLPLYYLAVTRRKPTVLLDNESRMLLGAVLVISLGLVLTHWVSRSSLGLGDIDQSVLLAISAQSTAGFSSADLSDQEPASRLLVILAMLMGGSAGSTAGGFKLIRILIVARLVQLIVQRINAPSRAVLSPRLGGLRIEADDIENVLVLAGLWFAVTLLSWWLFLLAGEPAMDSLFEVVSAVGTVGLSSGVTRPDLDAGLKVLLCVDMLLGRLEIIALLVLLYPRSWFDGRHVER</sequence>
<keyword evidence="11" id="KW-1185">Reference proteome</keyword>
<dbReference type="Proteomes" id="UP000626148">
    <property type="component" value="Unassembled WGS sequence"/>
</dbReference>
<evidence type="ECO:0000256" key="1">
    <source>
        <dbReference type="ARBA" id="ARBA00004651"/>
    </source>
</evidence>
<dbReference type="RefSeq" id="WP_229805138.1">
    <property type="nucleotide sequence ID" value="NZ_BMXR01000001.1"/>
</dbReference>
<feature type="transmembrane region" description="Helical" evidence="9">
    <location>
        <begin position="141"/>
        <end position="160"/>
    </location>
</feature>